<dbReference type="EMBL" id="CAUOFW020001225">
    <property type="protein sequence ID" value="CAK9142442.1"/>
    <property type="molecule type" value="Genomic_DNA"/>
</dbReference>
<comment type="caution">
    <text evidence="3">The sequence shown here is derived from an EMBL/GenBank/DDBJ whole genome shotgun (WGS) entry which is preliminary data.</text>
</comment>
<sequence length="129" mass="15087">MGQDLDSLNLKELQNMEQQLDTALKHIRSRRNQLLHESISELQRKEKAIQEQNYMLEKKIKEKEKPMTHQTFWEQQNHGPSSSAFLFPQPLPCLNMGGAYPEEPPEVRRNELDLTLEPLYPFHLGCFAA</sequence>
<feature type="coiled-coil region" evidence="1">
    <location>
        <begin position="10"/>
        <end position="59"/>
    </location>
</feature>
<dbReference type="Pfam" id="PF01486">
    <property type="entry name" value="K-box"/>
    <property type="match status" value="1"/>
</dbReference>
<keyword evidence="4" id="KW-1185">Reference proteome</keyword>
<keyword evidence="1" id="KW-0175">Coiled coil</keyword>
<organism evidence="3 4">
    <name type="scientific">Ilex paraguariensis</name>
    <name type="common">yerba mate</name>
    <dbReference type="NCBI Taxonomy" id="185542"/>
    <lineage>
        <taxon>Eukaryota</taxon>
        <taxon>Viridiplantae</taxon>
        <taxon>Streptophyta</taxon>
        <taxon>Embryophyta</taxon>
        <taxon>Tracheophyta</taxon>
        <taxon>Spermatophyta</taxon>
        <taxon>Magnoliopsida</taxon>
        <taxon>eudicotyledons</taxon>
        <taxon>Gunneridae</taxon>
        <taxon>Pentapetalae</taxon>
        <taxon>asterids</taxon>
        <taxon>campanulids</taxon>
        <taxon>Aquifoliales</taxon>
        <taxon>Aquifoliaceae</taxon>
        <taxon>Ilex</taxon>
    </lineage>
</organism>
<protein>
    <recommendedName>
        <fullName evidence="2">K-box domain-containing protein</fullName>
    </recommendedName>
</protein>
<feature type="domain" description="K-box" evidence="2">
    <location>
        <begin position="1"/>
        <end position="66"/>
    </location>
</feature>
<proteinExistence type="predicted"/>
<name>A0ABC8RDR3_9AQUA</name>
<reference evidence="3 4" key="1">
    <citation type="submission" date="2024-02" db="EMBL/GenBank/DDBJ databases">
        <authorList>
            <person name="Vignale AGUSTIN F."/>
            <person name="Sosa J E."/>
            <person name="Modenutti C."/>
        </authorList>
    </citation>
    <scope>NUCLEOTIDE SEQUENCE [LARGE SCALE GENOMIC DNA]</scope>
</reference>
<evidence type="ECO:0000313" key="4">
    <source>
        <dbReference type="Proteomes" id="UP001642360"/>
    </source>
</evidence>
<accession>A0ABC8RDR3</accession>
<evidence type="ECO:0000313" key="3">
    <source>
        <dbReference type="EMBL" id="CAK9142442.1"/>
    </source>
</evidence>
<gene>
    <name evidence="3" type="ORF">ILEXP_LOCUS10125</name>
</gene>
<dbReference type="Proteomes" id="UP001642360">
    <property type="component" value="Unassembled WGS sequence"/>
</dbReference>
<evidence type="ECO:0000259" key="2">
    <source>
        <dbReference type="PROSITE" id="PS51297"/>
    </source>
</evidence>
<evidence type="ECO:0000256" key="1">
    <source>
        <dbReference type="SAM" id="Coils"/>
    </source>
</evidence>
<dbReference type="AlphaFoldDB" id="A0ABC8RDR3"/>
<dbReference type="PROSITE" id="PS51297">
    <property type="entry name" value="K_BOX"/>
    <property type="match status" value="1"/>
</dbReference>
<dbReference type="InterPro" id="IPR002487">
    <property type="entry name" value="TF_Kbox"/>
</dbReference>